<comment type="subcellular location">
    <subcellularLocation>
        <location evidence="8">Cytoplasm</location>
    </subcellularLocation>
</comment>
<comment type="similarity">
    <text evidence="8">Belongs to the radical SAM superfamily. Lipoyl synthase family.</text>
</comment>
<dbReference type="Proteomes" id="UP000316426">
    <property type="component" value="Chromosome"/>
</dbReference>
<proteinExistence type="inferred from homology"/>
<dbReference type="AlphaFoldDB" id="A0A518K5B2"/>
<feature type="binding site" evidence="8">
    <location>
        <position position="79"/>
    </location>
    <ligand>
        <name>[4Fe-4S] cluster</name>
        <dbReference type="ChEBI" id="CHEBI:49883"/>
        <label>2</label>
        <note>4Fe-4S-S-AdoMet</note>
    </ligand>
</feature>
<evidence type="ECO:0000256" key="2">
    <source>
        <dbReference type="ARBA" id="ARBA00022679"/>
    </source>
</evidence>
<dbReference type="GO" id="GO:0009249">
    <property type="term" value="P:protein lipoylation"/>
    <property type="evidence" value="ECO:0007669"/>
    <property type="project" value="UniProtKB-UniRule"/>
</dbReference>
<evidence type="ECO:0000256" key="4">
    <source>
        <dbReference type="ARBA" id="ARBA00022723"/>
    </source>
</evidence>
<evidence type="ECO:0000259" key="9">
    <source>
        <dbReference type="PROSITE" id="PS51918"/>
    </source>
</evidence>
<comment type="pathway">
    <text evidence="8">Protein modification; protein lipoylation via endogenous pathway; protein N(6)-(lipoyl)lysine from octanoyl-[acyl-carrier-protein]: step 2/2.</text>
</comment>
<dbReference type="SMART" id="SM00729">
    <property type="entry name" value="Elp3"/>
    <property type="match status" value="1"/>
</dbReference>
<dbReference type="Pfam" id="PF04055">
    <property type="entry name" value="Radical_SAM"/>
    <property type="match status" value="1"/>
</dbReference>
<evidence type="ECO:0000313" key="10">
    <source>
        <dbReference type="EMBL" id="QDV72976.1"/>
    </source>
</evidence>
<feature type="binding site" evidence="8">
    <location>
        <position position="49"/>
    </location>
    <ligand>
        <name>[4Fe-4S] cluster</name>
        <dbReference type="ChEBI" id="CHEBI:49883"/>
        <label>1</label>
    </ligand>
</feature>
<dbReference type="EC" id="2.8.1.8" evidence="8"/>
<sequence length="345" mass="37910">MSTVPARETKTNRPRLPQWLRSELPSGDALRLFNRTQGAVDGNALHTVCEEARCPNIHDCWGRGTATFMVAGKECTRGCRFCSVQTLRAPAPPDVDEPEHLADAVQRMGLKYVVITVVNRDDMPDGGASHYRACVEAIHQRDPNIGIELLGSDLAGNLASLQLLLGGSGPSSLVPSPSSLPLSVFAHNVECAPRLDKQVRDPRASFDQSLTILREAKRLRPDLATKSSLMVGLGETDDEVRDAMRRLREEAGVDIVTLGQYLTPGRPGERYLPVDRYVTPEQFDRYRDQAYEMGFAGVASGPMVRSSFRAGVLYEATRTGRRVEDLLSAEEPDVVQVQLAADGRR</sequence>
<dbReference type="SUPFAM" id="SSF102114">
    <property type="entry name" value="Radical SAM enzymes"/>
    <property type="match status" value="1"/>
</dbReference>
<dbReference type="GO" id="GO:0016992">
    <property type="term" value="F:lipoate synthase activity"/>
    <property type="evidence" value="ECO:0007669"/>
    <property type="project" value="UniProtKB-UniRule"/>
</dbReference>
<evidence type="ECO:0000256" key="3">
    <source>
        <dbReference type="ARBA" id="ARBA00022691"/>
    </source>
</evidence>
<evidence type="ECO:0000256" key="6">
    <source>
        <dbReference type="ARBA" id="ARBA00023014"/>
    </source>
</evidence>
<keyword evidence="4 8" id="KW-0479">Metal-binding</keyword>
<keyword evidence="5 8" id="KW-0408">Iron</keyword>
<evidence type="ECO:0000256" key="7">
    <source>
        <dbReference type="ARBA" id="ARBA00047326"/>
    </source>
</evidence>
<keyword evidence="11" id="KW-1185">Reference proteome</keyword>
<keyword evidence="1 8" id="KW-0004">4Fe-4S</keyword>
<feature type="domain" description="Radical SAM core" evidence="9">
    <location>
        <begin position="58"/>
        <end position="296"/>
    </location>
</feature>
<evidence type="ECO:0000313" key="11">
    <source>
        <dbReference type="Proteomes" id="UP000316426"/>
    </source>
</evidence>
<dbReference type="GO" id="GO:0051539">
    <property type="term" value="F:4 iron, 4 sulfur cluster binding"/>
    <property type="evidence" value="ECO:0007669"/>
    <property type="project" value="UniProtKB-UniRule"/>
</dbReference>
<dbReference type="PROSITE" id="PS51918">
    <property type="entry name" value="RADICAL_SAM"/>
    <property type="match status" value="1"/>
</dbReference>
<dbReference type="InterPro" id="IPR007197">
    <property type="entry name" value="rSAM"/>
</dbReference>
<evidence type="ECO:0000256" key="5">
    <source>
        <dbReference type="ARBA" id="ARBA00023004"/>
    </source>
</evidence>
<comment type="catalytic activity">
    <reaction evidence="7 8">
        <text>[[Fe-S] cluster scaffold protein carrying a second [4Fe-4S](2+) cluster] + N(6)-octanoyl-L-lysyl-[protein] + 2 oxidized [2Fe-2S]-[ferredoxin] + 2 S-adenosyl-L-methionine + 4 H(+) = [[Fe-S] cluster scaffold protein] + N(6)-[(R)-dihydrolipoyl]-L-lysyl-[protein] + 4 Fe(3+) + 2 hydrogen sulfide + 2 5'-deoxyadenosine + 2 L-methionine + 2 reduced [2Fe-2S]-[ferredoxin]</text>
        <dbReference type="Rhea" id="RHEA:16585"/>
        <dbReference type="Rhea" id="RHEA-COMP:9928"/>
        <dbReference type="Rhea" id="RHEA-COMP:10000"/>
        <dbReference type="Rhea" id="RHEA-COMP:10001"/>
        <dbReference type="Rhea" id="RHEA-COMP:10475"/>
        <dbReference type="Rhea" id="RHEA-COMP:14568"/>
        <dbReference type="Rhea" id="RHEA-COMP:14569"/>
        <dbReference type="ChEBI" id="CHEBI:15378"/>
        <dbReference type="ChEBI" id="CHEBI:17319"/>
        <dbReference type="ChEBI" id="CHEBI:29034"/>
        <dbReference type="ChEBI" id="CHEBI:29919"/>
        <dbReference type="ChEBI" id="CHEBI:33722"/>
        <dbReference type="ChEBI" id="CHEBI:33737"/>
        <dbReference type="ChEBI" id="CHEBI:33738"/>
        <dbReference type="ChEBI" id="CHEBI:57844"/>
        <dbReference type="ChEBI" id="CHEBI:59789"/>
        <dbReference type="ChEBI" id="CHEBI:78809"/>
        <dbReference type="ChEBI" id="CHEBI:83100"/>
        <dbReference type="EC" id="2.8.1.8"/>
    </reaction>
</comment>
<dbReference type="PANTHER" id="PTHR10949">
    <property type="entry name" value="LIPOYL SYNTHASE"/>
    <property type="match status" value="1"/>
</dbReference>
<dbReference type="Pfam" id="PF16881">
    <property type="entry name" value="LIAS_N"/>
    <property type="match status" value="1"/>
</dbReference>
<dbReference type="InterPro" id="IPR031691">
    <property type="entry name" value="LIAS_N"/>
</dbReference>
<dbReference type="UniPathway" id="UPA00538">
    <property type="reaction ID" value="UER00593"/>
</dbReference>
<dbReference type="InterPro" id="IPR003698">
    <property type="entry name" value="Lipoyl_synth"/>
</dbReference>
<accession>A0A518K5B2</accession>
<keyword evidence="2 8" id="KW-0808">Transferase</keyword>
<dbReference type="EMBL" id="CP036349">
    <property type="protein sequence ID" value="QDV72976.1"/>
    <property type="molecule type" value="Genomic_DNA"/>
</dbReference>
<dbReference type="CDD" id="cd01335">
    <property type="entry name" value="Radical_SAM"/>
    <property type="match status" value="1"/>
</dbReference>
<dbReference type="PIRSF" id="PIRSF005963">
    <property type="entry name" value="Lipoyl_synth"/>
    <property type="match status" value="1"/>
</dbReference>
<name>A0A518K5B2_9BACT</name>
<dbReference type="InterPro" id="IPR006638">
    <property type="entry name" value="Elp3/MiaA/NifB-like_rSAM"/>
</dbReference>
<dbReference type="GO" id="GO:0046872">
    <property type="term" value="F:metal ion binding"/>
    <property type="evidence" value="ECO:0007669"/>
    <property type="project" value="UniProtKB-KW"/>
</dbReference>
<dbReference type="PANTHER" id="PTHR10949:SF0">
    <property type="entry name" value="LIPOYL SYNTHASE, MITOCHONDRIAL"/>
    <property type="match status" value="1"/>
</dbReference>
<evidence type="ECO:0000256" key="1">
    <source>
        <dbReference type="ARBA" id="ARBA00022485"/>
    </source>
</evidence>
<dbReference type="GO" id="GO:0005737">
    <property type="term" value="C:cytoplasm"/>
    <property type="evidence" value="ECO:0007669"/>
    <property type="project" value="UniProtKB-SubCell"/>
</dbReference>
<feature type="binding site" evidence="8">
    <location>
        <position position="82"/>
    </location>
    <ligand>
        <name>[4Fe-4S] cluster</name>
        <dbReference type="ChEBI" id="CHEBI:49883"/>
        <label>2</label>
        <note>4Fe-4S-S-AdoMet</note>
    </ligand>
</feature>
<comment type="cofactor">
    <cofactor evidence="8">
        <name>[4Fe-4S] cluster</name>
        <dbReference type="ChEBI" id="CHEBI:49883"/>
    </cofactor>
    <text evidence="8">Binds 2 [4Fe-4S] clusters per subunit. One cluster is coordinated with 3 cysteines and an exchangeable S-adenosyl-L-methionine.</text>
</comment>
<feature type="binding site" evidence="8">
    <location>
        <position position="307"/>
    </location>
    <ligand>
        <name>[4Fe-4S] cluster</name>
        <dbReference type="ChEBI" id="CHEBI:49883"/>
        <label>1</label>
    </ligand>
</feature>
<dbReference type="NCBIfam" id="TIGR00510">
    <property type="entry name" value="lipA"/>
    <property type="match status" value="1"/>
</dbReference>
<comment type="function">
    <text evidence="8">Catalyzes the radical-mediated insertion of two sulfur atoms into the C-6 and C-8 positions of the octanoyl moiety bound to the lipoyl domains of lipoate-dependent enzymes, thereby converting the octanoylated domains into lipoylated derivatives.</text>
</comment>
<dbReference type="RefSeq" id="WP_145109173.1">
    <property type="nucleotide sequence ID" value="NZ_CP036349.1"/>
</dbReference>
<keyword evidence="8" id="KW-0963">Cytoplasm</keyword>
<dbReference type="KEGG" id="bmei:Spa11_11630"/>
<keyword evidence="6 8" id="KW-0411">Iron-sulfur</keyword>
<feature type="binding site" evidence="8">
    <location>
        <position position="54"/>
    </location>
    <ligand>
        <name>[4Fe-4S] cluster</name>
        <dbReference type="ChEBI" id="CHEBI:49883"/>
        <label>1</label>
    </ligand>
</feature>
<keyword evidence="3 8" id="KW-0949">S-adenosyl-L-methionine</keyword>
<reference evidence="10 11" key="1">
    <citation type="submission" date="2019-02" db="EMBL/GenBank/DDBJ databases">
        <title>Deep-cultivation of Planctomycetes and their phenomic and genomic characterization uncovers novel biology.</title>
        <authorList>
            <person name="Wiegand S."/>
            <person name="Jogler M."/>
            <person name="Boedeker C."/>
            <person name="Pinto D."/>
            <person name="Vollmers J."/>
            <person name="Rivas-Marin E."/>
            <person name="Kohn T."/>
            <person name="Peeters S.H."/>
            <person name="Heuer A."/>
            <person name="Rast P."/>
            <person name="Oberbeckmann S."/>
            <person name="Bunk B."/>
            <person name="Jeske O."/>
            <person name="Meyerdierks A."/>
            <person name="Storesund J.E."/>
            <person name="Kallscheuer N."/>
            <person name="Luecker S."/>
            <person name="Lage O.M."/>
            <person name="Pohl T."/>
            <person name="Merkel B.J."/>
            <person name="Hornburger P."/>
            <person name="Mueller R.-W."/>
            <person name="Bruemmer F."/>
            <person name="Labrenz M."/>
            <person name="Spormann A.M."/>
            <person name="Op den Camp H."/>
            <person name="Overmann J."/>
            <person name="Amann R."/>
            <person name="Jetten M.S.M."/>
            <person name="Mascher T."/>
            <person name="Medema M.H."/>
            <person name="Devos D.P."/>
            <person name="Kaster A.-K."/>
            <person name="Ovreas L."/>
            <person name="Rohde M."/>
            <person name="Galperin M.Y."/>
            <person name="Jogler C."/>
        </authorList>
    </citation>
    <scope>NUCLEOTIDE SEQUENCE [LARGE SCALE GENOMIC DNA]</scope>
    <source>
        <strain evidence="10 11">Spa11</strain>
    </source>
</reference>
<evidence type="ECO:0000256" key="8">
    <source>
        <dbReference type="HAMAP-Rule" id="MF_00206"/>
    </source>
</evidence>
<dbReference type="SFLD" id="SFLDS00029">
    <property type="entry name" value="Radical_SAM"/>
    <property type="match status" value="1"/>
</dbReference>
<gene>
    <name evidence="8 10" type="primary">lipA</name>
    <name evidence="10" type="ORF">Spa11_11630</name>
</gene>
<dbReference type="InterPro" id="IPR013785">
    <property type="entry name" value="Aldolase_TIM"/>
</dbReference>
<protein>
    <recommendedName>
        <fullName evidence="8">Lipoyl synthase</fullName>
        <ecNumber evidence="8">2.8.1.8</ecNumber>
    </recommendedName>
    <alternativeName>
        <fullName evidence="8">Lip-syn</fullName>
        <shortName evidence="8">LS</shortName>
    </alternativeName>
    <alternativeName>
        <fullName evidence="8">Lipoate synthase</fullName>
    </alternativeName>
    <alternativeName>
        <fullName evidence="8">Lipoic acid synthase</fullName>
    </alternativeName>
    <alternativeName>
        <fullName evidence="8">Sulfur insertion protein LipA</fullName>
    </alternativeName>
</protein>
<dbReference type="Gene3D" id="3.20.20.70">
    <property type="entry name" value="Aldolase class I"/>
    <property type="match status" value="1"/>
</dbReference>
<dbReference type="InterPro" id="IPR058240">
    <property type="entry name" value="rSAM_sf"/>
</dbReference>
<dbReference type="NCBIfam" id="NF004019">
    <property type="entry name" value="PRK05481.1"/>
    <property type="match status" value="1"/>
</dbReference>
<feature type="binding site" evidence="8">
    <location>
        <position position="60"/>
    </location>
    <ligand>
        <name>[4Fe-4S] cluster</name>
        <dbReference type="ChEBI" id="CHEBI:49883"/>
        <label>1</label>
    </ligand>
</feature>
<dbReference type="HAMAP" id="MF_00206">
    <property type="entry name" value="Lipoyl_synth"/>
    <property type="match status" value="1"/>
</dbReference>
<feature type="binding site" evidence="8">
    <location>
        <position position="75"/>
    </location>
    <ligand>
        <name>[4Fe-4S] cluster</name>
        <dbReference type="ChEBI" id="CHEBI:49883"/>
        <label>2</label>
        <note>4Fe-4S-S-AdoMet</note>
    </ligand>
</feature>
<dbReference type="NCBIfam" id="NF009544">
    <property type="entry name" value="PRK12928.1"/>
    <property type="match status" value="1"/>
</dbReference>
<organism evidence="10 11">
    <name type="scientific">Botrimarina mediterranea</name>
    <dbReference type="NCBI Taxonomy" id="2528022"/>
    <lineage>
        <taxon>Bacteria</taxon>
        <taxon>Pseudomonadati</taxon>
        <taxon>Planctomycetota</taxon>
        <taxon>Planctomycetia</taxon>
        <taxon>Pirellulales</taxon>
        <taxon>Lacipirellulaceae</taxon>
        <taxon>Botrimarina</taxon>
    </lineage>
</organism>